<sequence length="673" mass="77908">MDKTFYYPLLFLCLFLTATNNGISQEIPKNEMPLFTVKNPDTSLSPLTGMTKKHWEDAALYLLEGAFSYINNLDDPMQFPKLPGKSYPQKDSQIPTEKLEGISRTLFIASPLLRKNPDLVINSIPVAKYYRHQLEQLIDTNSTAYIKPRKQDGGPSQNLVEYGAMAMSLFIAPEVLWEPLPQVSKDKLAASMLSYADGPTVDSNWKFFNIFVLSFFDTQGYDVNKKLLVTYLEDSLLDYRGQGWYNDSPAYDYYSMWAFQLYGITWANWYGEEHYPELAQKFKTNYQDMLYHYPNMFAENGQMMMWGRSISYRFASVSPFAFASSLRDDTINYGWLRYISSSTLLQFLEHPAFLKDRVPTLGFYDHFEPAVQIYSARGSVYWMGKLFFGLLVPDDDPFWTATENKQPWNNLNDNAVYNKFQEATNLLITQYPAIGGTEMRSWCHEKKANDWQKFRSSENYNKLAYHSLFPWQADGENGIISMNYTFLNSNKEWEPWRLYTFKSYHEGIYQRTAQLETNAEVKMELSEIPLPNGVLRIDKQLSTVPVKMRFGHYALPELNKPIKKTTQIIDGHKVVTIDNGKYQLALVNLLGWDKIEVYRAKGLHPEADFSEVINATDNYNPQEENAIYASLLLWKNSGEKWSPDELYPIESLKVLENRVTVVLKGGKVKTINY</sequence>
<feature type="domain" description="DUF2264" evidence="1">
    <location>
        <begin position="51"/>
        <end position="405"/>
    </location>
</feature>
<dbReference type="EMBL" id="MTBC01000006">
    <property type="protein sequence ID" value="OQD42438.1"/>
    <property type="molecule type" value="Genomic_DNA"/>
</dbReference>
<evidence type="ECO:0000313" key="3">
    <source>
        <dbReference type="Proteomes" id="UP000191680"/>
    </source>
</evidence>
<dbReference type="InterPro" id="IPR016624">
    <property type="entry name" value="UCP014753"/>
</dbReference>
<keyword evidence="3" id="KW-1185">Reference proteome</keyword>
<accession>A0A1V6LQL7</accession>
<protein>
    <recommendedName>
        <fullName evidence="1">DUF2264 domain-containing protein</fullName>
    </recommendedName>
</protein>
<dbReference type="OrthoDB" id="9813465at2"/>
<dbReference type="PIRSF" id="PIRSF014753">
    <property type="entry name" value="UCP014753"/>
    <property type="match status" value="1"/>
</dbReference>
<dbReference type="Pfam" id="PF10022">
    <property type="entry name" value="DUF2264"/>
    <property type="match status" value="1"/>
</dbReference>
<proteinExistence type="predicted"/>
<comment type="caution">
    <text evidence="2">The sequence shown here is derived from an EMBL/GenBank/DDBJ whole genome shotgun (WGS) entry which is preliminary data.</text>
</comment>
<reference evidence="2 3" key="1">
    <citation type="submission" date="2016-12" db="EMBL/GenBank/DDBJ databases">
        <authorList>
            <person name="Song W.-J."/>
            <person name="Kurnit D.M."/>
        </authorList>
    </citation>
    <scope>NUCLEOTIDE SEQUENCE [LARGE SCALE GENOMIC DNA]</scope>
    <source>
        <strain evidence="2 3">HSG9</strain>
    </source>
</reference>
<dbReference type="InterPro" id="IPR049349">
    <property type="entry name" value="DUF2264_N"/>
</dbReference>
<evidence type="ECO:0000259" key="1">
    <source>
        <dbReference type="Pfam" id="PF10022"/>
    </source>
</evidence>
<dbReference type="AlphaFoldDB" id="A0A1V6LQL7"/>
<dbReference type="PANTHER" id="PTHR35339:SF4">
    <property type="entry name" value="LINALOOL DEHYDRATASE_ISOMERASE DOMAIN-CONTAINING PROTEIN"/>
    <property type="match status" value="1"/>
</dbReference>
<dbReference type="PANTHER" id="PTHR35339">
    <property type="entry name" value="LINALOOL DEHYDRATASE_ISOMERASE DOMAIN-CONTAINING PROTEIN"/>
    <property type="match status" value="1"/>
</dbReference>
<name>A0A1V6LQL7_9FLAO</name>
<dbReference type="Proteomes" id="UP000191680">
    <property type="component" value="Unassembled WGS sequence"/>
</dbReference>
<evidence type="ECO:0000313" key="2">
    <source>
        <dbReference type="EMBL" id="OQD42438.1"/>
    </source>
</evidence>
<dbReference type="RefSeq" id="WP_080319140.1">
    <property type="nucleotide sequence ID" value="NZ_MTBC01000006.1"/>
</dbReference>
<organism evidence="2 3">
    <name type="scientific">Croceivirga radicis</name>
    <dbReference type="NCBI Taxonomy" id="1929488"/>
    <lineage>
        <taxon>Bacteria</taxon>
        <taxon>Pseudomonadati</taxon>
        <taxon>Bacteroidota</taxon>
        <taxon>Flavobacteriia</taxon>
        <taxon>Flavobacteriales</taxon>
        <taxon>Flavobacteriaceae</taxon>
        <taxon>Croceivirga</taxon>
    </lineage>
</organism>
<gene>
    <name evidence="2" type="ORF">BUL40_09935</name>
</gene>